<reference evidence="1 2" key="1">
    <citation type="submission" date="2012-02" db="EMBL/GenBank/DDBJ databases">
        <title>Improved High-Quality Draft genome of Joostella marina DSM 19592.</title>
        <authorList>
            <consortium name="US DOE Joint Genome Institute (JGI-PGF)"/>
            <person name="Lucas S."/>
            <person name="Copeland A."/>
            <person name="Lapidus A."/>
            <person name="Bruce D."/>
            <person name="Goodwin L."/>
            <person name="Pitluck S."/>
            <person name="Peters L."/>
            <person name="Chertkov O."/>
            <person name="Ovchinnikova G."/>
            <person name="Kyrpides N."/>
            <person name="Mavromatis K."/>
            <person name="Detter J.C."/>
            <person name="Han C."/>
            <person name="Land M."/>
            <person name="Hauser L."/>
            <person name="Markowitz V."/>
            <person name="Cheng J.-F."/>
            <person name="Hugenholtz P."/>
            <person name="Woyke T."/>
            <person name="Wu D."/>
            <person name="Tindall B."/>
            <person name="Brambilla E."/>
            <person name="Klenk H.-P."/>
            <person name="Eisen J.A."/>
        </authorList>
    </citation>
    <scope>NUCLEOTIDE SEQUENCE [LARGE SCALE GENOMIC DNA]</scope>
    <source>
        <strain evidence="1 2">DSM 19592</strain>
    </source>
</reference>
<protein>
    <submittedName>
        <fullName evidence="1">Uncharacterized protein</fullName>
    </submittedName>
</protein>
<dbReference type="RefSeq" id="WP_008612064.1">
    <property type="nucleotide sequence ID" value="NZ_JH651379.1"/>
</dbReference>
<dbReference type="Proteomes" id="UP000004690">
    <property type="component" value="Unassembled WGS sequence"/>
</dbReference>
<dbReference type="AlphaFoldDB" id="I3C589"/>
<dbReference type="HOGENOM" id="CLU_2287721_0_0_10"/>
<evidence type="ECO:0000313" key="1">
    <source>
        <dbReference type="EMBL" id="EIJ38782.1"/>
    </source>
</evidence>
<name>I3C589_9FLAO</name>
<dbReference type="STRING" id="926559.JoomaDRAFT_1775"/>
<dbReference type="EMBL" id="JH651379">
    <property type="protein sequence ID" value="EIJ38782.1"/>
    <property type="molecule type" value="Genomic_DNA"/>
</dbReference>
<evidence type="ECO:0000313" key="2">
    <source>
        <dbReference type="Proteomes" id="UP000004690"/>
    </source>
</evidence>
<keyword evidence="2" id="KW-1185">Reference proteome</keyword>
<organism evidence="1 2">
    <name type="scientific">Galbibacter orientalis DSM 19592</name>
    <dbReference type="NCBI Taxonomy" id="926559"/>
    <lineage>
        <taxon>Bacteria</taxon>
        <taxon>Pseudomonadati</taxon>
        <taxon>Bacteroidota</taxon>
        <taxon>Flavobacteriia</taxon>
        <taxon>Flavobacteriales</taxon>
        <taxon>Flavobacteriaceae</taxon>
        <taxon>Galbibacter</taxon>
    </lineage>
</organism>
<gene>
    <name evidence="1" type="ORF">JoomaDRAFT_1775</name>
</gene>
<accession>I3C589</accession>
<proteinExistence type="predicted"/>
<sequence length="101" mass="11742">MAIQFNSINYIHNNTISGGSMISYESGQEWLILLRRFIQEQDKRNQAIHALLQTLMEMEATKKADILPEIMELLKANVKYLDIFKEVIEKDGQNGRDEDNQ</sequence>